<dbReference type="InterPro" id="IPR011723">
    <property type="entry name" value="Znf/thioredoxin_put"/>
</dbReference>
<dbReference type="RefSeq" id="WP_331255330.1">
    <property type="nucleotide sequence ID" value="NZ_CP133270.1"/>
</dbReference>
<gene>
    <name evidence="3" type="ORF">Bealeia1_00643</name>
</gene>
<protein>
    <submittedName>
        <fullName evidence="3">Zinc-ribbon domain-containing protein</fullName>
    </submittedName>
</protein>
<feature type="domain" description="Zinc finger/thioredoxin putative" evidence="2">
    <location>
        <begin position="1"/>
        <end position="35"/>
    </location>
</feature>
<dbReference type="Pfam" id="PF13717">
    <property type="entry name" value="Zn_ribbon_4"/>
    <property type="match status" value="1"/>
</dbReference>
<proteinExistence type="predicted"/>
<feature type="transmembrane region" description="Helical" evidence="1">
    <location>
        <begin position="68"/>
        <end position="90"/>
    </location>
</feature>
<keyword evidence="1" id="KW-0472">Membrane</keyword>
<keyword evidence="1" id="KW-0812">Transmembrane</keyword>
<dbReference type="NCBIfam" id="TIGR02098">
    <property type="entry name" value="MJ0042_CXXC"/>
    <property type="match status" value="1"/>
</dbReference>
<dbReference type="EMBL" id="CP133270">
    <property type="protein sequence ID" value="WVX66465.1"/>
    <property type="molecule type" value="Genomic_DNA"/>
</dbReference>
<sequence>MIVRCPECSKRYAIDDKALLPSGRSVKCASCAHVWHQAPDVTYEIAENPAIQNLRDVTLPPQLHKGHWPAWVGWAFFGSIVVVFLTTFIFTRNAIVSFWPQSEALYAMVGLPVELPGMGLTLANTSTEEKEENGVAMYIVQGEIMNTSDRVKDLPVLKVSLVGTSEKGKCLQVIAKDKCLLDKWEHHLAKSHLLPGEQVHFETSPRPRIQSANSVIVAF</sequence>
<keyword evidence="4" id="KW-1185">Reference proteome</keyword>
<accession>A0ABZ2C4U9</accession>
<keyword evidence="1" id="KW-1133">Transmembrane helix</keyword>
<dbReference type="Proteomes" id="UP001330434">
    <property type="component" value="Chromosome"/>
</dbReference>
<name>A0ABZ2C4U9_9PROT</name>
<evidence type="ECO:0000313" key="4">
    <source>
        <dbReference type="Proteomes" id="UP001330434"/>
    </source>
</evidence>
<evidence type="ECO:0000256" key="1">
    <source>
        <dbReference type="SAM" id="Phobius"/>
    </source>
</evidence>
<reference evidence="3 4" key="1">
    <citation type="journal article" date="2024" name="Environ. Microbiol.">
        <title>Novel evolutionary insights on the interactions of the Holosporales (Alphaproteobacteria) with eukaryotic hosts from comparative genomics.</title>
        <authorList>
            <person name="Giovannini M."/>
            <person name="Petroni G."/>
            <person name="Castelli M."/>
        </authorList>
    </citation>
    <scope>NUCLEOTIDE SEQUENCE [LARGE SCALE GENOMIC DNA]</scope>
    <source>
        <strain evidence="3 4">US_Bl 15I1</strain>
    </source>
</reference>
<evidence type="ECO:0000313" key="3">
    <source>
        <dbReference type="EMBL" id="WVX66465.1"/>
    </source>
</evidence>
<evidence type="ECO:0000259" key="2">
    <source>
        <dbReference type="Pfam" id="PF13717"/>
    </source>
</evidence>
<organism evidence="3 4">
    <name type="scientific">Candidatus Bealeia paramacronuclearis</name>
    <dbReference type="NCBI Taxonomy" id="1921001"/>
    <lineage>
        <taxon>Bacteria</taxon>
        <taxon>Pseudomonadati</taxon>
        <taxon>Pseudomonadota</taxon>
        <taxon>Alphaproteobacteria</taxon>
        <taxon>Holosporales</taxon>
        <taxon>Holosporaceae</taxon>
        <taxon>Candidatus Bealeia</taxon>
    </lineage>
</organism>